<dbReference type="KEGG" id="ksn:43587724"/>
<dbReference type="EMBL" id="CP144064">
    <property type="protein sequence ID" value="WWD22648.1"/>
    <property type="molecule type" value="Genomic_DNA"/>
</dbReference>
<dbReference type="Proteomes" id="UP000322225">
    <property type="component" value="Chromosome 14"/>
</dbReference>
<evidence type="ECO:0000313" key="16">
    <source>
        <dbReference type="Proteomes" id="UP000322225"/>
    </source>
</evidence>
<evidence type="ECO:0000256" key="6">
    <source>
        <dbReference type="ARBA" id="ARBA00022660"/>
    </source>
</evidence>
<protein>
    <recommendedName>
        <fullName evidence="4">NADH dehydrogenase [ubiquinone] 1 alpha subcomplex subunit 1</fullName>
    </recommendedName>
</protein>
<dbReference type="GeneID" id="43587724"/>
<keyword evidence="6" id="KW-0679">Respiratory chain</keyword>
<evidence type="ECO:0000256" key="12">
    <source>
        <dbReference type="ARBA" id="ARBA00023136"/>
    </source>
</evidence>
<keyword evidence="11" id="KW-0496">Mitochondrion</keyword>
<comment type="subcellular location">
    <subcellularLocation>
        <location evidence="2">Mitochondrion inner membrane</location>
        <topology evidence="2">Single-pass membrane protein</topology>
        <orientation evidence="2">Matrix side</orientation>
    </subcellularLocation>
</comment>
<comment type="similarity">
    <text evidence="3">Belongs to the complex I NDUFA1 subunit family.</text>
</comment>
<dbReference type="AlphaFoldDB" id="A0AAJ8LNI3"/>
<keyword evidence="8" id="KW-0999">Mitochondrion inner membrane</keyword>
<evidence type="ECO:0000256" key="2">
    <source>
        <dbReference type="ARBA" id="ARBA00004298"/>
    </source>
</evidence>
<dbReference type="RefSeq" id="XP_065824042.1">
    <property type="nucleotide sequence ID" value="XM_065967970.1"/>
</dbReference>
<comment type="function">
    <text evidence="1">Accessory subunit of the mitochondrial membrane respiratory chain NADH dehydrogenase (Complex I), that is believed not to be involved in catalysis. Complex I functions in the transfer of electrons from NADH to the respiratory chain. The immediate electron acceptor for the enzyme is believed to be ubiquinone.</text>
</comment>
<evidence type="ECO:0000256" key="8">
    <source>
        <dbReference type="ARBA" id="ARBA00022792"/>
    </source>
</evidence>
<feature type="region of interest" description="Disordered" evidence="13">
    <location>
        <begin position="53"/>
        <end position="85"/>
    </location>
</feature>
<reference evidence="15" key="2">
    <citation type="submission" date="2024-01" db="EMBL/GenBank/DDBJ databases">
        <title>Comparative genomics of Cryptococcus and Kwoniella reveals pathogenesis evolution and contrasting modes of karyotype evolution via chromosome fusion or intercentromeric recombination.</title>
        <authorList>
            <person name="Coelho M.A."/>
            <person name="David-Palma M."/>
            <person name="Shea T."/>
            <person name="Bowers K."/>
            <person name="McGinley-Smith S."/>
            <person name="Mohammad A.W."/>
            <person name="Gnirke A."/>
            <person name="Yurkov A.M."/>
            <person name="Nowrousian M."/>
            <person name="Sun S."/>
            <person name="Cuomo C.A."/>
            <person name="Heitman J."/>
        </authorList>
    </citation>
    <scope>NUCLEOTIDE SEQUENCE</scope>
    <source>
        <strain evidence="15">CBS 12478</strain>
    </source>
</reference>
<accession>A0AAJ8LNI3</accession>
<dbReference type="PANTHER" id="PTHR17098:SF2">
    <property type="entry name" value="NADH DEHYDROGENASE [UBIQUINONE] 1 ALPHA SUBCOMPLEX SUBUNIT 1"/>
    <property type="match status" value="1"/>
</dbReference>
<evidence type="ECO:0000256" key="4">
    <source>
        <dbReference type="ARBA" id="ARBA00016392"/>
    </source>
</evidence>
<dbReference type="InterPro" id="IPR017384">
    <property type="entry name" value="NADH_Ub_cplx-1_asu_su-1"/>
</dbReference>
<evidence type="ECO:0000256" key="3">
    <source>
        <dbReference type="ARBA" id="ARBA00009960"/>
    </source>
</evidence>
<evidence type="ECO:0000256" key="5">
    <source>
        <dbReference type="ARBA" id="ARBA00022448"/>
    </source>
</evidence>
<reference evidence="15" key="1">
    <citation type="submission" date="2017-08" db="EMBL/GenBank/DDBJ databases">
        <authorList>
            <person name="Cuomo C."/>
            <person name="Billmyre B."/>
            <person name="Heitman J."/>
        </authorList>
    </citation>
    <scope>NUCLEOTIDE SEQUENCE</scope>
    <source>
        <strain evidence="15">CBS 12478</strain>
    </source>
</reference>
<evidence type="ECO:0000256" key="9">
    <source>
        <dbReference type="ARBA" id="ARBA00022982"/>
    </source>
</evidence>
<gene>
    <name evidence="15" type="ORF">CI109_107141</name>
</gene>
<proteinExistence type="inferred from homology"/>
<dbReference type="GO" id="GO:0005743">
    <property type="term" value="C:mitochondrial inner membrane"/>
    <property type="evidence" value="ECO:0007669"/>
    <property type="project" value="UniProtKB-SubCell"/>
</dbReference>
<name>A0AAJ8LNI3_9TREE</name>
<dbReference type="PANTHER" id="PTHR17098">
    <property type="entry name" value="NADH-UBIQUINONE OXIDOREDUCTASE MWFE SUBUNIT"/>
    <property type="match status" value="1"/>
</dbReference>
<feature type="transmembrane region" description="Helical" evidence="14">
    <location>
        <begin position="7"/>
        <end position="28"/>
    </location>
</feature>
<evidence type="ECO:0000313" key="15">
    <source>
        <dbReference type="EMBL" id="WWD22648.1"/>
    </source>
</evidence>
<evidence type="ECO:0000256" key="10">
    <source>
        <dbReference type="ARBA" id="ARBA00022989"/>
    </source>
</evidence>
<evidence type="ECO:0000256" key="14">
    <source>
        <dbReference type="SAM" id="Phobius"/>
    </source>
</evidence>
<evidence type="ECO:0000256" key="11">
    <source>
        <dbReference type="ARBA" id="ARBA00023128"/>
    </source>
</evidence>
<keyword evidence="9" id="KW-0249">Electron transport</keyword>
<evidence type="ECO:0000256" key="13">
    <source>
        <dbReference type="SAM" id="MobiDB-lite"/>
    </source>
</evidence>
<feature type="compositionally biased region" description="Polar residues" evidence="13">
    <location>
        <begin position="60"/>
        <end position="79"/>
    </location>
</feature>
<keyword evidence="10 14" id="KW-1133">Transmembrane helix</keyword>
<keyword evidence="12 14" id="KW-0472">Membrane</keyword>
<keyword evidence="16" id="KW-1185">Reference proteome</keyword>
<organism evidence="15 16">
    <name type="scientific">Kwoniella shandongensis</name>
    <dbReference type="NCBI Taxonomy" id="1734106"/>
    <lineage>
        <taxon>Eukaryota</taxon>
        <taxon>Fungi</taxon>
        <taxon>Dikarya</taxon>
        <taxon>Basidiomycota</taxon>
        <taxon>Agaricomycotina</taxon>
        <taxon>Tremellomycetes</taxon>
        <taxon>Tremellales</taxon>
        <taxon>Cryptococcaceae</taxon>
        <taxon>Kwoniella</taxon>
    </lineage>
</organism>
<keyword evidence="5" id="KW-0813">Transport</keyword>
<keyword evidence="7 14" id="KW-0812">Transmembrane</keyword>
<evidence type="ECO:0000256" key="7">
    <source>
        <dbReference type="ARBA" id="ARBA00022692"/>
    </source>
</evidence>
<evidence type="ECO:0000256" key="1">
    <source>
        <dbReference type="ARBA" id="ARBA00003195"/>
    </source>
</evidence>
<sequence length="85" mass="9588">MPVPWEALIPCGLLVVMFGVTGNAFNVAKRMTNDGKPPRYNLDSWDDMMIERDRRLTGSHRGQSTDPIAPKSFSTSSIWPTERVH</sequence>
<dbReference type="Pfam" id="PF15879">
    <property type="entry name" value="MWFE"/>
    <property type="match status" value="1"/>
</dbReference>